<organism evidence="2 3">
    <name type="scientific">Actinospica acidithermotolerans</name>
    <dbReference type="NCBI Taxonomy" id="2828514"/>
    <lineage>
        <taxon>Bacteria</taxon>
        <taxon>Bacillati</taxon>
        <taxon>Actinomycetota</taxon>
        <taxon>Actinomycetes</taxon>
        <taxon>Catenulisporales</taxon>
        <taxon>Actinospicaceae</taxon>
        <taxon>Actinospica</taxon>
    </lineage>
</organism>
<proteinExistence type="predicted"/>
<evidence type="ECO:0000313" key="2">
    <source>
        <dbReference type="EMBL" id="MBR7828088.1"/>
    </source>
</evidence>
<reference evidence="2" key="1">
    <citation type="submission" date="2021-04" db="EMBL/GenBank/DDBJ databases">
        <title>Genome based classification of Actinospica acidithermotolerans sp. nov., an actinobacterium isolated from an Indonesian hot spring.</title>
        <authorList>
            <person name="Kusuma A.B."/>
            <person name="Putra K.E."/>
            <person name="Nafisah S."/>
            <person name="Loh J."/>
            <person name="Nouioui I."/>
            <person name="Goodfellow M."/>
        </authorList>
    </citation>
    <scope>NUCLEOTIDE SEQUENCE</scope>
    <source>
        <strain evidence="2">MGRD01-02</strain>
    </source>
</reference>
<dbReference type="EMBL" id="JAGSOH010000048">
    <property type="protein sequence ID" value="MBR7828088.1"/>
    <property type="molecule type" value="Genomic_DNA"/>
</dbReference>
<feature type="region of interest" description="Disordered" evidence="1">
    <location>
        <begin position="249"/>
        <end position="278"/>
    </location>
</feature>
<evidence type="ECO:0000313" key="3">
    <source>
        <dbReference type="Proteomes" id="UP000676325"/>
    </source>
</evidence>
<keyword evidence="3" id="KW-1185">Reference proteome</keyword>
<protein>
    <submittedName>
        <fullName evidence="2">Uncharacterized protein</fullName>
    </submittedName>
</protein>
<dbReference type="Proteomes" id="UP000676325">
    <property type="component" value="Unassembled WGS sequence"/>
</dbReference>
<comment type="caution">
    <text evidence="2">The sequence shown here is derived from an EMBL/GenBank/DDBJ whole genome shotgun (WGS) entry which is preliminary data.</text>
</comment>
<sequence length="278" mass="29661">MATYYVIARMDGTRQIGPDRQVVDLAAALERGITQFIVETAPGSDEQPAPDAEREPYGLLLHPEPAQTGLGIADDMTLTLGVDGAFRLFQLQAVPAPEHYVPVSSVGAQAIVTREFLATAEVPAWWAYGPSGRRVLGLLYALAGLKREQLDKIGRRIDAAGLGFAKDKFDALAAADSAIGDSGRSGAARLARGYARAATYGTWEKDSALSHAASAAGDVAYVLTVADLLEEEVLDRLAHWLAPEIADIGFGGEDEEYPKPGQPEFEPESEPEPEAQEA</sequence>
<accession>A0A941IKG2</accession>
<feature type="compositionally biased region" description="Acidic residues" evidence="1">
    <location>
        <begin position="265"/>
        <end position="278"/>
    </location>
</feature>
<dbReference type="AlphaFoldDB" id="A0A941IKG2"/>
<gene>
    <name evidence="2" type="ORF">KDK95_17355</name>
</gene>
<evidence type="ECO:0000256" key="1">
    <source>
        <dbReference type="SAM" id="MobiDB-lite"/>
    </source>
</evidence>
<dbReference type="RefSeq" id="WP_212519227.1">
    <property type="nucleotide sequence ID" value="NZ_JAGSOH010000048.1"/>
</dbReference>
<name>A0A941IKG2_9ACTN</name>